<dbReference type="Pfam" id="PF00691">
    <property type="entry name" value="OmpA"/>
    <property type="match status" value="1"/>
</dbReference>
<keyword evidence="9" id="KW-1185">Reference proteome</keyword>
<gene>
    <name evidence="8" type="ORF">FLO80_14385</name>
</gene>
<dbReference type="Pfam" id="PF13441">
    <property type="entry name" value="Gly-zipper_YMGG"/>
    <property type="match status" value="1"/>
</dbReference>
<dbReference type="InterPro" id="IPR006665">
    <property type="entry name" value="OmpA-like"/>
</dbReference>
<accession>A0A5A9Z7H2</accession>
<dbReference type="Gene3D" id="3.30.1330.60">
    <property type="entry name" value="OmpA-like domain"/>
    <property type="match status" value="1"/>
</dbReference>
<evidence type="ECO:0000256" key="6">
    <source>
        <dbReference type="SAM" id="SignalP"/>
    </source>
</evidence>
<evidence type="ECO:0000256" key="3">
    <source>
        <dbReference type="ARBA" id="ARBA00023237"/>
    </source>
</evidence>
<keyword evidence="6" id="KW-0732">Signal</keyword>
<feature type="signal peptide" evidence="6">
    <location>
        <begin position="1"/>
        <end position="23"/>
    </location>
</feature>
<dbReference type="PRINTS" id="PR01023">
    <property type="entry name" value="NAFLGMOTY"/>
</dbReference>
<keyword evidence="5" id="KW-0812">Transmembrane</keyword>
<dbReference type="EMBL" id="VINQ01000011">
    <property type="protein sequence ID" value="KAA0913009.1"/>
    <property type="molecule type" value="Genomic_DNA"/>
</dbReference>
<dbReference type="SUPFAM" id="SSF103088">
    <property type="entry name" value="OmpA-like"/>
    <property type="match status" value="1"/>
</dbReference>
<feature type="chain" id="PRO_5022977740" evidence="6">
    <location>
        <begin position="24"/>
        <end position="223"/>
    </location>
</feature>
<evidence type="ECO:0000259" key="7">
    <source>
        <dbReference type="PROSITE" id="PS51123"/>
    </source>
</evidence>
<protein>
    <submittedName>
        <fullName evidence="8">OmpA family protein</fullName>
    </submittedName>
</protein>
<dbReference type="InterPro" id="IPR036737">
    <property type="entry name" value="OmpA-like_sf"/>
</dbReference>
<dbReference type="PROSITE" id="PS51123">
    <property type="entry name" value="OMPA_2"/>
    <property type="match status" value="1"/>
</dbReference>
<keyword evidence="3" id="KW-0998">Cell outer membrane</keyword>
<comment type="caution">
    <text evidence="8">The sequence shown here is derived from an EMBL/GenBank/DDBJ whole genome shotgun (WGS) entry which is preliminary data.</text>
</comment>
<sequence length="223" mass="22942">MKRANKIILALSAAALATTTACTDPAYVGTDDPNRNTKQGALMGAGLGAALGAIVAGDGNRGRGAMTGAVAGAAAGVIGGSILDRQERDLRNATGNDVAINNTGDRLIVTLPQDILFATDSATLRPDLVRDLRAVAANLNAYPNSTVQVLGHTDSTGDAGYNQSLSFRRAQSVASTLISEGVNANRIQSVGRGEDQPIASNLTPEGRQQNRRVEIVILPDPAA</sequence>
<reference evidence="8 9" key="1">
    <citation type="submission" date="2019-07" db="EMBL/GenBank/DDBJ databases">
        <title>Aquicoccus porphyridii gen. nov., sp. nov., isolated from a small marine red alga, Porphyridium marinum.</title>
        <authorList>
            <person name="Liu L."/>
        </authorList>
    </citation>
    <scope>NUCLEOTIDE SEQUENCE [LARGE SCALE GENOMIC DNA]</scope>
    <source>
        <strain evidence="8 9">L1 8-17</strain>
    </source>
</reference>
<keyword evidence="5" id="KW-1133">Transmembrane helix</keyword>
<name>A0A5A9Z7H2_9RHOB</name>
<evidence type="ECO:0000256" key="1">
    <source>
        <dbReference type="ARBA" id="ARBA00004442"/>
    </source>
</evidence>
<evidence type="ECO:0000313" key="8">
    <source>
        <dbReference type="EMBL" id="KAA0913009.1"/>
    </source>
</evidence>
<dbReference type="PROSITE" id="PS51257">
    <property type="entry name" value="PROKAR_LIPOPROTEIN"/>
    <property type="match status" value="1"/>
</dbReference>
<evidence type="ECO:0000256" key="5">
    <source>
        <dbReference type="SAM" id="Phobius"/>
    </source>
</evidence>
<feature type="transmembrane region" description="Helical" evidence="5">
    <location>
        <begin position="39"/>
        <end position="57"/>
    </location>
</feature>
<feature type="domain" description="OmpA-like" evidence="7">
    <location>
        <begin position="104"/>
        <end position="221"/>
    </location>
</feature>
<dbReference type="InterPro" id="IPR027367">
    <property type="entry name" value="Gly-zipper_YMGG"/>
</dbReference>
<dbReference type="CDD" id="cd07185">
    <property type="entry name" value="OmpA_C-like"/>
    <property type="match status" value="1"/>
</dbReference>
<dbReference type="AlphaFoldDB" id="A0A5A9Z7H2"/>
<dbReference type="RefSeq" id="WP_111364385.1">
    <property type="nucleotide sequence ID" value="NZ_JASHJG010000032.1"/>
</dbReference>
<dbReference type="Proteomes" id="UP000325291">
    <property type="component" value="Unassembled WGS sequence"/>
</dbReference>
<dbReference type="InterPro" id="IPR006664">
    <property type="entry name" value="OMP_bac"/>
</dbReference>
<dbReference type="PANTHER" id="PTHR30329">
    <property type="entry name" value="STATOR ELEMENT OF FLAGELLAR MOTOR COMPLEX"/>
    <property type="match status" value="1"/>
</dbReference>
<comment type="subcellular location">
    <subcellularLocation>
        <location evidence="1">Cell outer membrane</location>
    </subcellularLocation>
</comment>
<dbReference type="PANTHER" id="PTHR30329:SF21">
    <property type="entry name" value="LIPOPROTEIN YIAD-RELATED"/>
    <property type="match status" value="1"/>
</dbReference>
<evidence type="ECO:0000256" key="2">
    <source>
        <dbReference type="ARBA" id="ARBA00023136"/>
    </source>
</evidence>
<dbReference type="PRINTS" id="PR01021">
    <property type="entry name" value="OMPADOMAIN"/>
</dbReference>
<evidence type="ECO:0000256" key="4">
    <source>
        <dbReference type="PROSITE-ProRule" id="PRU00473"/>
    </source>
</evidence>
<dbReference type="GO" id="GO:0009279">
    <property type="term" value="C:cell outer membrane"/>
    <property type="evidence" value="ECO:0007669"/>
    <property type="project" value="UniProtKB-SubCell"/>
</dbReference>
<dbReference type="InterPro" id="IPR050330">
    <property type="entry name" value="Bact_OuterMem_StrucFunc"/>
</dbReference>
<keyword evidence="2 4" id="KW-0472">Membrane</keyword>
<evidence type="ECO:0000313" key="9">
    <source>
        <dbReference type="Proteomes" id="UP000325291"/>
    </source>
</evidence>
<organism evidence="8 9">
    <name type="scientific">Aquicoccus porphyridii</name>
    <dbReference type="NCBI Taxonomy" id="1852029"/>
    <lineage>
        <taxon>Bacteria</taxon>
        <taxon>Pseudomonadati</taxon>
        <taxon>Pseudomonadota</taxon>
        <taxon>Alphaproteobacteria</taxon>
        <taxon>Rhodobacterales</taxon>
        <taxon>Paracoccaceae</taxon>
        <taxon>Aquicoccus</taxon>
    </lineage>
</organism>
<feature type="transmembrane region" description="Helical" evidence="5">
    <location>
        <begin position="64"/>
        <end position="83"/>
    </location>
</feature>
<proteinExistence type="predicted"/>